<sequence>MEMSQHILDTILRYRSPVPKNASDHSDEGGIKFFGQIYHFVKMKRAIRMAMPAFPFKSPNSAAKVLGTLPDKAEDVALAHLNGLCAAIEDIYPPGAVLVIVSDGIVYNDLLGVPDNTVWMYGQGLRALTKARGYSHIEFAPVKDLLAVPNLHEETDGMAYAAAASSIRLTLMNRYGSHNWDNTHDEPHGVFNENKQLTHGAYLHFLELDLAATYPICEERSKSRFKRGVEKIAKTMMKRGDAFARAMRENFHDHVRLSIHPSTCEDKVSLNVLPLEKNMTPWHNTVAFKLDGTLIAGHREEFEKMSDMELVYEDGRPSYFRERSHLYDWAVPVTFEPMYPCGIMIRPAQGSKCRSIGNIEAKKVRELAVQNSPVVLRGFTHTRNRDKFVAKAHELGVPTPWKFGLVLEVKDHGEESEGLNNVLSKEWMPFHFDGLFKTTKEIQEDGSEHLVPVPPHFQFFAAVTPSPKNTGHTLFSSSKLLLQHLPEDRPLSQLESLTWSVSTPSFDQSIIRGMPLITSHPSTGRPCLRFHERWPQKKTRFDPTYVKIEQGDQSVCDALELLLHDRRVCYWHSWHEGDLVVNDNISMMHTRSSFEAGVDRELRRIHFD</sequence>
<name>A0ABR3UII4_9PLEO</name>
<dbReference type="InterPro" id="IPR007817">
    <property type="entry name" value="Isocyanide_synthase_DIT1"/>
</dbReference>
<evidence type="ECO:0000256" key="1">
    <source>
        <dbReference type="ARBA" id="ARBA00023002"/>
    </source>
</evidence>
<comment type="caution">
    <text evidence="3">The sequence shown here is derived from an EMBL/GenBank/DDBJ whole genome shotgun (WGS) entry which is preliminary data.</text>
</comment>
<dbReference type="InterPro" id="IPR042098">
    <property type="entry name" value="TauD-like_sf"/>
</dbReference>
<evidence type="ECO:0000313" key="3">
    <source>
        <dbReference type="EMBL" id="KAL1795409.1"/>
    </source>
</evidence>
<dbReference type="Proteomes" id="UP001578633">
    <property type="component" value="Chromosome 5"/>
</dbReference>
<dbReference type="Pfam" id="PF02668">
    <property type="entry name" value="TauD"/>
    <property type="match status" value="1"/>
</dbReference>
<feature type="domain" description="TauD/TfdA-like" evidence="2">
    <location>
        <begin position="356"/>
        <end position="605"/>
    </location>
</feature>
<dbReference type="Pfam" id="PF05141">
    <property type="entry name" value="DIT1_PvcA"/>
    <property type="match status" value="1"/>
</dbReference>
<keyword evidence="1" id="KW-0560">Oxidoreductase</keyword>
<evidence type="ECO:0000313" key="4">
    <source>
        <dbReference type="Proteomes" id="UP001578633"/>
    </source>
</evidence>
<dbReference type="RefSeq" id="XP_069305993.1">
    <property type="nucleotide sequence ID" value="XM_069452193.1"/>
</dbReference>
<accession>A0ABR3UII4</accession>
<dbReference type="Gene3D" id="3.60.130.10">
    <property type="entry name" value="Clavaminate synthase-like"/>
    <property type="match status" value="1"/>
</dbReference>
<dbReference type="PANTHER" id="PTHR37285">
    <property type="entry name" value="SPORE WALL MATURATION PROTEIN DIT1"/>
    <property type="match status" value="1"/>
</dbReference>
<gene>
    <name evidence="3" type="ORF">ACET3X_005633</name>
</gene>
<dbReference type="GeneID" id="96085955"/>
<dbReference type="PANTHER" id="PTHR37285:SF5">
    <property type="entry name" value="SPORE WALL MATURATION PROTEIN DIT1"/>
    <property type="match status" value="1"/>
</dbReference>
<protein>
    <recommendedName>
        <fullName evidence="2">TauD/TfdA-like domain-containing protein</fullName>
    </recommendedName>
</protein>
<proteinExistence type="predicted"/>
<reference evidence="3 4" key="1">
    <citation type="submission" date="2024-09" db="EMBL/GenBank/DDBJ databases">
        <title>T2T genomes of carrot and Alternaria dauci and their utility for understanding host-pathogen interaction during carrot leaf blight disease.</title>
        <authorList>
            <person name="Liu W."/>
            <person name="Xu S."/>
            <person name="Ou C."/>
            <person name="Liu X."/>
            <person name="Zhuang F."/>
            <person name="Deng X.W."/>
        </authorList>
    </citation>
    <scope>NUCLEOTIDE SEQUENCE [LARGE SCALE GENOMIC DNA]</scope>
    <source>
        <strain evidence="3 4">A2016</strain>
    </source>
</reference>
<dbReference type="EMBL" id="JBHGVX010000005">
    <property type="protein sequence ID" value="KAL1795409.1"/>
    <property type="molecule type" value="Genomic_DNA"/>
</dbReference>
<dbReference type="InterPro" id="IPR003819">
    <property type="entry name" value="TauD/TfdA-like"/>
</dbReference>
<dbReference type="SUPFAM" id="SSF51197">
    <property type="entry name" value="Clavaminate synthase-like"/>
    <property type="match status" value="1"/>
</dbReference>
<organism evidence="3 4">
    <name type="scientific">Alternaria dauci</name>
    <dbReference type="NCBI Taxonomy" id="48095"/>
    <lineage>
        <taxon>Eukaryota</taxon>
        <taxon>Fungi</taxon>
        <taxon>Dikarya</taxon>
        <taxon>Ascomycota</taxon>
        <taxon>Pezizomycotina</taxon>
        <taxon>Dothideomycetes</taxon>
        <taxon>Pleosporomycetidae</taxon>
        <taxon>Pleosporales</taxon>
        <taxon>Pleosporineae</taxon>
        <taxon>Pleosporaceae</taxon>
        <taxon>Alternaria</taxon>
        <taxon>Alternaria sect. Porri</taxon>
    </lineage>
</organism>
<keyword evidence="4" id="KW-1185">Reference proteome</keyword>
<evidence type="ECO:0000259" key="2">
    <source>
        <dbReference type="Pfam" id="PF02668"/>
    </source>
</evidence>